<sequence length="168" mass="20174">DPKLFSLSERYDFFDKLVLFEDPNNYFRIRLSIFSRFESNRPHFHRWSYVAHVLKGNYLHSVFGDEYQLINPTNKGVFPTNIYEVNENDTYFLDHSRVHAVKAKEGTVSLLLQGPPQKEKFLVIDRKTNRKWWEYGSNQETFDEQLRKKMSQERLVQMISFLTKTEIL</sequence>
<dbReference type="SUPFAM" id="SSF51182">
    <property type="entry name" value="RmlC-like cupins"/>
    <property type="match status" value="1"/>
</dbReference>
<feature type="non-terminal residue" evidence="1">
    <location>
        <position position="1"/>
    </location>
</feature>
<comment type="caution">
    <text evidence="1">The sequence shown here is derived from an EMBL/GenBank/DDBJ whole genome shotgun (WGS) entry which is preliminary data.</text>
</comment>
<gene>
    <name evidence="1" type="ORF">LCGC14_2173890</name>
</gene>
<name>A0A0F9G1Y4_9ZZZZ</name>
<dbReference type="InterPro" id="IPR011051">
    <property type="entry name" value="RmlC_Cupin_sf"/>
</dbReference>
<organism evidence="1">
    <name type="scientific">marine sediment metagenome</name>
    <dbReference type="NCBI Taxonomy" id="412755"/>
    <lineage>
        <taxon>unclassified sequences</taxon>
        <taxon>metagenomes</taxon>
        <taxon>ecological metagenomes</taxon>
    </lineage>
</organism>
<dbReference type="EMBL" id="LAZR01028125">
    <property type="protein sequence ID" value="KKL63560.1"/>
    <property type="molecule type" value="Genomic_DNA"/>
</dbReference>
<proteinExistence type="predicted"/>
<protein>
    <submittedName>
        <fullName evidence="1">Uncharacterized protein</fullName>
    </submittedName>
</protein>
<dbReference type="AlphaFoldDB" id="A0A0F9G1Y4"/>
<reference evidence="1" key="1">
    <citation type="journal article" date="2015" name="Nature">
        <title>Complex archaea that bridge the gap between prokaryotes and eukaryotes.</title>
        <authorList>
            <person name="Spang A."/>
            <person name="Saw J.H."/>
            <person name="Jorgensen S.L."/>
            <person name="Zaremba-Niedzwiedzka K."/>
            <person name="Martijn J."/>
            <person name="Lind A.E."/>
            <person name="van Eijk R."/>
            <person name="Schleper C."/>
            <person name="Guy L."/>
            <person name="Ettema T.J."/>
        </authorList>
    </citation>
    <scope>NUCLEOTIDE SEQUENCE</scope>
</reference>
<accession>A0A0F9G1Y4</accession>
<evidence type="ECO:0000313" key="1">
    <source>
        <dbReference type="EMBL" id="KKL63560.1"/>
    </source>
</evidence>